<dbReference type="AlphaFoldDB" id="A0AAJ2BJZ1"/>
<gene>
    <name evidence="1" type="ORF">QE369_001208</name>
</gene>
<protein>
    <submittedName>
        <fullName evidence="1">Uncharacterized protein</fullName>
    </submittedName>
</protein>
<comment type="caution">
    <text evidence="1">The sequence shown here is derived from an EMBL/GenBank/DDBJ whole genome shotgun (WGS) entry which is preliminary data.</text>
</comment>
<evidence type="ECO:0000313" key="2">
    <source>
        <dbReference type="Proteomes" id="UP001255601"/>
    </source>
</evidence>
<sequence>MADEANFLKTETLDAHEWRGLKELGKALFDFEPLAKRVNLGEVVLKRLISRGLAEEGPTSPAYQGRGMMIGYRQTRLGMLVEERGRYPKS</sequence>
<evidence type="ECO:0000313" key="1">
    <source>
        <dbReference type="EMBL" id="MDR6101030.1"/>
    </source>
</evidence>
<reference evidence="1" key="1">
    <citation type="submission" date="2023-08" db="EMBL/GenBank/DDBJ databases">
        <title>Functional and genomic diversity of the sorghum phyllosphere microbiome.</title>
        <authorList>
            <person name="Shade A."/>
        </authorList>
    </citation>
    <scope>NUCLEOTIDE SEQUENCE</scope>
    <source>
        <strain evidence="1">SORGH_AS_0974</strain>
    </source>
</reference>
<dbReference type="Proteomes" id="UP001255601">
    <property type="component" value="Unassembled WGS sequence"/>
</dbReference>
<dbReference type="RefSeq" id="WP_309769976.1">
    <property type="nucleotide sequence ID" value="NZ_JAVIZC010000001.1"/>
</dbReference>
<name>A0AAJ2BJZ1_9HYPH</name>
<proteinExistence type="predicted"/>
<organism evidence="1 2">
    <name type="scientific">Agrobacterium larrymoorei</name>
    <dbReference type="NCBI Taxonomy" id="160699"/>
    <lineage>
        <taxon>Bacteria</taxon>
        <taxon>Pseudomonadati</taxon>
        <taxon>Pseudomonadota</taxon>
        <taxon>Alphaproteobacteria</taxon>
        <taxon>Hyphomicrobiales</taxon>
        <taxon>Rhizobiaceae</taxon>
        <taxon>Rhizobium/Agrobacterium group</taxon>
        <taxon>Agrobacterium</taxon>
    </lineage>
</organism>
<accession>A0AAJ2BJZ1</accession>
<dbReference type="EMBL" id="JAVIZC010000001">
    <property type="protein sequence ID" value="MDR6101030.1"/>
    <property type="molecule type" value="Genomic_DNA"/>
</dbReference>